<gene>
    <name evidence="1" type="ORF">UCMB321_2342</name>
</gene>
<keyword evidence="2" id="KW-1185">Reference proteome</keyword>
<comment type="caution">
    <text evidence="1">The sequence shown here is derived from an EMBL/GenBank/DDBJ whole genome shotgun (WGS) entry which is preliminary data.</text>
</comment>
<dbReference type="Proteomes" id="UP000031535">
    <property type="component" value="Unassembled WGS sequence"/>
</dbReference>
<evidence type="ECO:0000313" key="2">
    <source>
        <dbReference type="Proteomes" id="UP000031535"/>
    </source>
</evidence>
<dbReference type="EMBL" id="JXDG01000031">
    <property type="protein sequence ID" value="KIH83945.1"/>
    <property type="molecule type" value="Genomic_DNA"/>
</dbReference>
<dbReference type="PATRIC" id="fig|226910.6.peg.2330"/>
<organism evidence="1 2">
    <name type="scientific">Pseudomonas batumici</name>
    <dbReference type="NCBI Taxonomy" id="226910"/>
    <lineage>
        <taxon>Bacteria</taxon>
        <taxon>Pseudomonadati</taxon>
        <taxon>Pseudomonadota</taxon>
        <taxon>Gammaproteobacteria</taxon>
        <taxon>Pseudomonadales</taxon>
        <taxon>Pseudomonadaceae</taxon>
        <taxon>Pseudomonas</taxon>
    </lineage>
</organism>
<reference evidence="1 2" key="1">
    <citation type="submission" date="2015-01" db="EMBL/GenBank/DDBJ databases">
        <title>Complete genome of Pseudomonas batumici UCM B-321 producer of the batumin antibiotic with strong antistaphilococcal and potential anticancer activity.</title>
        <authorList>
            <person name="Klochko V.V."/>
            <person name="Zelena L.B."/>
            <person name="Elena K.A."/>
            <person name="Reva O.N."/>
        </authorList>
    </citation>
    <scope>NUCLEOTIDE SEQUENCE [LARGE SCALE GENOMIC DNA]</scope>
    <source>
        <strain evidence="1 2">UCM B-321</strain>
    </source>
</reference>
<proteinExistence type="predicted"/>
<protein>
    <submittedName>
        <fullName evidence="1">Uncharacterized protein</fullName>
    </submittedName>
</protein>
<dbReference type="STRING" id="226910.UCMB321_2342"/>
<evidence type="ECO:0000313" key="1">
    <source>
        <dbReference type="EMBL" id="KIH83945.1"/>
    </source>
</evidence>
<accession>A0A0C2IAG5</accession>
<name>A0A0C2IAG5_9PSED</name>
<sequence>MSLGIHRRRLWNRWKASLETGGRRSKTITGIVDISRVDCPEPSVSPASPPGPSSGGVVRRCNNLPAASLSIL</sequence>
<dbReference type="AlphaFoldDB" id="A0A0C2IAG5"/>